<reference evidence="12 13" key="2">
    <citation type="journal article" date="2008" name="Nature">
        <title>The Phaeodactylum genome reveals the evolutionary history of diatom genomes.</title>
        <authorList>
            <person name="Bowler C."/>
            <person name="Allen A.E."/>
            <person name="Badger J.H."/>
            <person name="Grimwood J."/>
            <person name="Jabbari K."/>
            <person name="Kuo A."/>
            <person name="Maheswari U."/>
            <person name="Martens C."/>
            <person name="Maumus F."/>
            <person name="Otillar R.P."/>
            <person name="Rayko E."/>
            <person name="Salamov A."/>
            <person name="Vandepoele K."/>
            <person name="Beszteri B."/>
            <person name="Gruber A."/>
            <person name="Heijde M."/>
            <person name="Katinka M."/>
            <person name="Mock T."/>
            <person name="Valentin K."/>
            <person name="Verret F."/>
            <person name="Berges J.A."/>
            <person name="Brownlee C."/>
            <person name="Cadoret J.P."/>
            <person name="Chiovitti A."/>
            <person name="Choi C.J."/>
            <person name="Coesel S."/>
            <person name="De Martino A."/>
            <person name="Detter J.C."/>
            <person name="Durkin C."/>
            <person name="Falciatore A."/>
            <person name="Fournet J."/>
            <person name="Haruta M."/>
            <person name="Huysman M.J."/>
            <person name="Jenkins B.D."/>
            <person name="Jiroutova K."/>
            <person name="Jorgensen R.E."/>
            <person name="Joubert Y."/>
            <person name="Kaplan A."/>
            <person name="Kroger N."/>
            <person name="Kroth P.G."/>
            <person name="La Roche J."/>
            <person name="Lindquist E."/>
            <person name="Lommer M."/>
            <person name="Martin-Jezequel V."/>
            <person name="Lopez P.J."/>
            <person name="Lucas S."/>
            <person name="Mangogna M."/>
            <person name="McGinnis K."/>
            <person name="Medlin L.K."/>
            <person name="Montsant A."/>
            <person name="Oudot-Le Secq M.P."/>
            <person name="Napoli C."/>
            <person name="Obornik M."/>
            <person name="Parker M.S."/>
            <person name="Petit J.L."/>
            <person name="Porcel B.M."/>
            <person name="Poulsen N."/>
            <person name="Robison M."/>
            <person name="Rychlewski L."/>
            <person name="Rynearson T.A."/>
            <person name="Schmutz J."/>
            <person name="Shapiro H."/>
            <person name="Siaut M."/>
            <person name="Stanley M."/>
            <person name="Sussman M.R."/>
            <person name="Taylor A.R."/>
            <person name="Vardi A."/>
            <person name="von Dassow P."/>
            <person name="Vyverman W."/>
            <person name="Willis A."/>
            <person name="Wyrwicz L.S."/>
            <person name="Rokhsar D.S."/>
            <person name="Weissenbach J."/>
            <person name="Armbrust E.V."/>
            <person name="Green B.R."/>
            <person name="Van de Peer Y."/>
            <person name="Grigoriev I.V."/>
        </authorList>
    </citation>
    <scope>NUCLEOTIDE SEQUENCE [LARGE SCALE GENOMIC DNA]</scope>
    <source>
        <strain evidence="12 13">CCMP1335</strain>
    </source>
</reference>
<evidence type="ECO:0000256" key="9">
    <source>
        <dbReference type="SAM" id="MobiDB-lite"/>
    </source>
</evidence>
<feature type="region of interest" description="Disordered" evidence="9">
    <location>
        <begin position="418"/>
        <end position="470"/>
    </location>
</feature>
<evidence type="ECO:0000256" key="1">
    <source>
        <dbReference type="ARBA" id="ARBA00008721"/>
    </source>
</evidence>
<keyword evidence="8" id="KW-1015">Disulfide bond</keyword>
<dbReference type="GO" id="GO:0046872">
    <property type="term" value="F:metal ion binding"/>
    <property type="evidence" value="ECO:0007669"/>
    <property type="project" value="UniProtKB-KW"/>
</dbReference>
<dbReference type="SUPFAM" id="SSF55486">
    <property type="entry name" value="Metalloproteases ('zincins'), catalytic domain"/>
    <property type="match status" value="1"/>
</dbReference>
<keyword evidence="2" id="KW-0645">Protease</keyword>
<name>B8LEC8_THAPS</name>
<reference evidence="12 13" key="1">
    <citation type="journal article" date="2004" name="Science">
        <title>The genome of the diatom Thalassiosira pseudonana: ecology, evolution, and metabolism.</title>
        <authorList>
            <person name="Armbrust E.V."/>
            <person name="Berges J.A."/>
            <person name="Bowler C."/>
            <person name="Green B.R."/>
            <person name="Martinez D."/>
            <person name="Putnam N.H."/>
            <person name="Zhou S."/>
            <person name="Allen A.E."/>
            <person name="Apt K.E."/>
            <person name="Bechner M."/>
            <person name="Brzezinski M.A."/>
            <person name="Chaal B.K."/>
            <person name="Chiovitti A."/>
            <person name="Davis A.K."/>
            <person name="Demarest M.S."/>
            <person name="Detter J.C."/>
            <person name="Glavina T."/>
            <person name="Goodstein D."/>
            <person name="Hadi M.Z."/>
            <person name="Hellsten U."/>
            <person name="Hildebrand M."/>
            <person name="Jenkins B.D."/>
            <person name="Jurka J."/>
            <person name="Kapitonov V.V."/>
            <person name="Kroger N."/>
            <person name="Lau W.W."/>
            <person name="Lane T.W."/>
            <person name="Larimer F.W."/>
            <person name="Lippmeier J.C."/>
            <person name="Lucas S."/>
            <person name="Medina M."/>
            <person name="Montsant A."/>
            <person name="Obornik M."/>
            <person name="Parker M.S."/>
            <person name="Palenik B."/>
            <person name="Pazour G.J."/>
            <person name="Richardson P.M."/>
            <person name="Rynearson T.A."/>
            <person name="Saito M.A."/>
            <person name="Schwartz D.C."/>
            <person name="Thamatrakoln K."/>
            <person name="Valentin K."/>
            <person name="Vardi A."/>
            <person name="Wilkerson F.P."/>
            <person name="Rokhsar D.S."/>
        </authorList>
    </citation>
    <scope>NUCLEOTIDE SEQUENCE [LARGE SCALE GENOMIC DNA]</scope>
    <source>
        <strain evidence="12 13">CCMP1335</strain>
    </source>
</reference>
<dbReference type="PaxDb" id="35128-Thapsdraft1659"/>
<dbReference type="eggNOG" id="ENOG502RYKG">
    <property type="taxonomic scope" value="Eukaryota"/>
</dbReference>
<dbReference type="CDD" id="cd04275">
    <property type="entry name" value="ZnMc_pappalysin_like"/>
    <property type="match status" value="1"/>
</dbReference>
<evidence type="ECO:0000256" key="3">
    <source>
        <dbReference type="ARBA" id="ARBA00022723"/>
    </source>
</evidence>
<feature type="chain" id="PRO_5002874194" description="Peptidase M43 pregnancy-associated plasma-A domain-containing protein" evidence="10">
    <location>
        <begin position="25"/>
        <end position="497"/>
    </location>
</feature>
<evidence type="ECO:0000256" key="7">
    <source>
        <dbReference type="ARBA" id="ARBA00023049"/>
    </source>
</evidence>
<evidence type="ECO:0000256" key="8">
    <source>
        <dbReference type="ARBA" id="ARBA00023157"/>
    </source>
</evidence>
<keyword evidence="3" id="KW-0479">Metal-binding</keyword>
<dbReference type="Gene3D" id="3.40.390.10">
    <property type="entry name" value="Collagenase (Catalytic Domain)"/>
    <property type="match status" value="1"/>
</dbReference>
<dbReference type="AlphaFoldDB" id="B8LEC8"/>
<dbReference type="PANTHER" id="PTHR47466">
    <property type="match status" value="1"/>
</dbReference>
<evidence type="ECO:0000256" key="4">
    <source>
        <dbReference type="ARBA" id="ARBA00022729"/>
    </source>
</evidence>
<evidence type="ECO:0000313" key="12">
    <source>
        <dbReference type="EMBL" id="EED86331.1"/>
    </source>
</evidence>
<evidence type="ECO:0000313" key="13">
    <source>
        <dbReference type="Proteomes" id="UP000001449"/>
    </source>
</evidence>
<dbReference type="Proteomes" id="UP000001449">
    <property type="component" value="Unassembled WGS sequence"/>
</dbReference>
<evidence type="ECO:0000256" key="5">
    <source>
        <dbReference type="ARBA" id="ARBA00022801"/>
    </source>
</evidence>
<protein>
    <recommendedName>
        <fullName evidence="11">Peptidase M43 pregnancy-associated plasma-A domain-containing protein</fullName>
    </recommendedName>
</protein>
<dbReference type="InterPro" id="IPR024079">
    <property type="entry name" value="MetalloPept_cat_dom_sf"/>
</dbReference>
<dbReference type="HOGENOM" id="CLU_582063_0_0_1"/>
<dbReference type="EMBL" id="DS999434">
    <property type="protein sequence ID" value="EED86331.1"/>
    <property type="molecule type" value="Genomic_DNA"/>
</dbReference>
<feature type="signal peptide" evidence="10">
    <location>
        <begin position="1"/>
        <end position="24"/>
    </location>
</feature>
<dbReference type="KEGG" id="tps:THAPSDRAFT_bd1659"/>
<keyword evidence="13" id="KW-1185">Reference proteome</keyword>
<gene>
    <name evidence="12" type="ORF">THAPSDRAFT_bd1659</name>
</gene>
<dbReference type="GeneID" id="7447702"/>
<evidence type="ECO:0000256" key="2">
    <source>
        <dbReference type="ARBA" id="ARBA00022670"/>
    </source>
</evidence>
<feature type="domain" description="Peptidase M43 pregnancy-associated plasma-A" evidence="11">
    <location>
        <begin position="275"/>
        <end position="396"/>
    </location>
</feature>
<proteinExistence type="inferred from homology"/>
<accession>B8LEC8</accession>
<dbReference type="InterPro" id="IPR008754">
    <property type="entry name" value="Peptidase_M43"/>
</dbReference>
<keyword evidence="6" id="KW-0862">Zinc</keyword>
<comment type="similarity">
    <text evidence="1">Belongs to the peptidase M43B family.</text>
</comment>
<dbReference type="GO" id="GO:0008237">
    <property type="term" value="F:metallopeptidase activity"/>
    <property type="evidence" value="ECO:0007669"/>
    <property type="project" value="UniProtKB-KW"/>
</dbReference>
<keyword evidence="7" id="KW-0482">Metalloprotease</keyword>
<dbReference type="RefSeq" id="XP_002297368.1">
    <property type="nucleotide sequence ID" value="XM_002297332.1"/>
</dbReference>
<dbReference type="GO" id="GO:0006508">
    <property type="term" value="P:proteolysis"/>
    <property type="evidence" value="ECO:0007669"/>
    <property type="project" value="UniProtKB-KW"/>
</dbReference>
<dbReference type="PANTHER" id="PTHR47466:SF1">
    <property type="entry name" value="METALLOPROTEASE MEP1 (AFU_ORTHOLOGUE AFUA_1G07730)-RELATED"/>
    <property type="match status" value="1"/>
</dbReference>
<sequence>MLFQSNALTLLVLVAGSISEQTDAHGHHHHHHEHDVDAIDGSDGSPHSHLRRLGLFSSSSATDATTSSVNTCLAGDKPYTIGGVKYKCEKEFQQMGGNCRTPDQTPEKKAKSDEDFKLWEEIKANKGQKKKNNDARHRNLGGCGSCVDWDTQVITVPTYFHIIHSGTTGRQFTYDGYGESNPAYIQNQIKVMNKGYRGEGQNSGYPLNGNILSKGRSTTLYASDTKIQFCLLGTTATDNSNWYNDNDVNGMKSNLDVGGMESLNVYVSTAGGYLGYAYFPTSNDSVYDGIVLLNDSMPGGNDDIYSEGDTLTHEVGHWLNLDHTHQGGCGGVGDYMSTISGGKKSCERSATYNCPVGLNNCSMDGGNNPIHNFMSYAQDNCMDEFTPGQVERVRAAWELYRHKSGYSETISLASDGFSCQMQGMPTNNPTQPQPTTPQPTSEPVTSQPVTPKPTPQPVTPKPTPKPVSCLPNGSTCTSNSQCCNGSCRLRKGKYICR</sequence>
<feature type="region of interest" description="Disordered" evidence="9">
    <location>
        <begin position="22"/>
        <end position="51"/>
    </location>
</feature>
<evidence type="ECO:0000256" key="6">
    <source>
        <dbReference type="ARBA" id="ARBA00022833"/>
    </source>
</evidence>
<evidence type="ECO:0000256" key="10">
    <source>
        <dbReference type="SAM" id="SignalP"/>
    </source>
</evidence>
<feature type="compositionally biased region" description="Pro residues" evidence="9">
    <location>
        <begin position="450"/>
        <end position="465"/>
    </location>
</feature>
<keyword evidence="4 10" id="KW-0732">Signal</keyword>
<organism evidence="12 13">
    <name type="scientific">Thalassiosira pseudonana</name>
    <name type="common">Marine diatom</name>
    <name type="synonym">Cyclotella nana</name>
    <dbReference type="NCBI Taxonomy" id="35128"/>
    <lineage>
        <taxon>Eukaryota</taxon>
        <taxon>Sar</taxon>
        <taxon>Stramenopiles</taxon>
        <taxon>Ochrophyta</taxon>
        <taxon>Bacillariophyta</taxon>
        <taxon>Coscinodiscophyceae</taxon>
        <taxon>Thalassiosirophycidae</taxon>
        <taxon>Thalassiosirales</taxon>
        <taxon>Thalassiosiraceae</taxon>
        <taxon>Thalassiosira</taxon>
    </lineage>
</organism>
<dbReference type="Pfam" id="PF05572">
    <property type="entry name" value="Peptidase_M43"/>
    <property type="match status" value="1"/>
</dbReference>
<keyword evidence="5" id="KW-0378">Hydrolase</keyword>
<evidence type="ECO:0000259" key="11">
    <source>
        <dbReference type="Pfam" id="PF05572"/>
    </source>
</evidence>
<dbReference type="InParanoid" id="B8LEC8"/>
<feature type="compositionally biased region" description="Low complexity" evidence="9">
    <location>
        <begin position="438"/>
        <end position="449"/>
    </location>
</feature>